<comment type="caution">
    <text evidence="4">The sequence shown here is derived from an EMBL/GenBank/DDBJ whole genome shotgun (WGS) entry which is preliminary data.</text>
</comment>
<dbReference type="PANTHER" id="PTHR24121:SF23">
    <property type="entry name" value="NO MECHANORECEPTOR POTENTIAL C, ISOFORM H"/>
    <property type="match status" value="1"/>
</dbReference>
<evidence type="ECO:0000256" key="1">
    <source>
        <dbReference type="PROSITE-ProRule" id="PRU00023"/>
    </source>
</evidence>
<evidence type="ECO:0000313" key="4">
    <source>
        <dbReference type="EMBL" id="CAI4215538.1"/>
    </source>
</evidence>
<keyword evidence="5" id="KW-1185">Reference proteome</keyword>
<dbReference type="Pfam" id="PF12796">
    <property type="entry name" value="Ank_2"/>
    <property type="match status" value="3"/>
</dbReference>
<keyword evidence="3" id="KW-0472">Membrane</keyword>
<evidence type="ECO:0000256" key="2">
    <source>
        <dbReference type="SAM" id="MobiDB-lite"/>
    </source>
</evidence>
<keyword evidence="1" id="KW-0040">ANK repeat</keyword>
<reference evidence="4" key="1">
    <citation type="submission" date="2022-11" db="EMBL/GenBank/DDBJ databases">
        <authorList>
            <person name="Scott C."/>
            <person name="Bruce N."/>
        </authorList>
    </citation>
    <scope>NUCLEOTIDE SEQUENCE</scope>
</reference>
<dbReference type="InterPro" id="IPR002110">
    <property type="entry name" value="Ankyrin_rpt"/>
</dbReference>
<feature type="region of interest" description="Disordered" evidence="2">
    <location>
        <begin position="36"/>
        <end position="81"/>
    </location>
</feature>
<sequence>MSLTSGGLDSRHHLLLAASAQAKEVRVREILAESPVWNTPPTSTPCARPSRKPAPAAACPSASSSSSTAPRSSRPRRPRYAKEASALYRAAEGGRADIAALLLERGAKPDWQNKAGVTPIFPACFRGHAETLRVLLERGADVDHRDGDGETALLCLAKLKNPQAVCQTPLIWAASNSNLGLVKALLAEYPGKVAAAADVLARTNRGRNVLHIAAETNAVDVVRYLLSAVRTPLHQRGRLDPAPQCRPKGHAEIVGLLIEAKSRVNAQLSNGMTALHWAAAAGHEDVVCRILDDPHADVMIKDNLSRTPMLCAAQEAISILRGAWPLIISPKGFPQRTFKEPVYKVLYDHVPILPRNIDWIETLLAKAFIEGNFEDFEGFKALQRCFDQEHRGYFSHAHFMRTYCTRVSAPKAEGPECAPNLTKSPLVVVSEEAPATAPGSDGEGDAPPQRPSLSPMPGTPEPPRRRRSGRCGIPRELCFYAFPPLRVLRPPARHGRHHPPLQKRSPPTRAPNAGPDHYLIQAYINHVPPLHPRRTLDQYLYYGIDTTARDSDQVVYRHCLRERQNPKVFMVDQLWLFILGSDLVITCFPQRWNQTKDDHLKVLEGVIEDTNIKTRSPIASVYDLAMVIVHRTSGMFGRHLMCEPHFQFLDMFDSSIGHPFNDSAASSITGGGDGDGDSMEGNDIEVSDTLLDIGLETKLLAEVKDIRDELGIITSVLEAQMAKIPEFEQIIIEELQTENVPRSVENIVMDIKKRSREMTRLVSISLTDIKDRMDKQAERIYNSLTHLLDLKQKHSNALEARFARDQAVTAGRQGQTIMVFTILSVGYVSKYMFGIGLAISLPLIVLAFTIDNIHGLLRRFILGALHGVQKTLAPLARPSHDGMFIRRAGGDMGYSTWEALGSRARSGSYTAAEYQDLAAARLSPVLARWRGGSRRSASSGGNTGVGYDLDHAVGFGADGDGGNGRPGSAVKYY</sequence>
<feature type="repeat" description="ANK" evidence="1">
    <location>
        <begin position="82"/>
        <end position="114"/>
    </location>
</feature>
<protein>
    <recommendedName>
        <fullName evidence="6">Ankyrin</fullName>
    </recommendedName>
</protein>
<evidence type="ECO:0008006" key="6">
    <source>
        <dbReference type="Google" id="ProtNLM"/>
    </source>
</evidence>
<dbReference type="SMART" id="SM00248">
    <property type="entry name" value="ANK"/>
    <property type="match status" value="5"/>
</dbReference>
<evidence type="ECO:0000313" key="5">
    <source>
        <dbReference type="Proteomes" id="UP000838763"/>
    </source>
</evidence>
<feature type="region of interest" description="Disordered" evidence="2">
    <location>
        <begin position="432"/>
        <end position="470"/>
    </location>
</feature>
<dbReference type="Proteomes" id="UP000838763">
    <property type="component" value="Unassembled WGS sequence"/>
</dbReference>
<feature type="repeat" description="ANK" evidence="1">
    <location>
        <begin position="270"/>
        <end position="303"/>
    </location>
</feature>
<feature type="compositionally biased region" description="Low complexity" evidence="2">
    <location>
        <begin position="53"/>
        <end position="72"/>
    </location>
</feature>
<dbReference type="AlphaFoldDB" id="A0A9P1H540"/>
<evidence type="ECO:0000256" key="3">
    <source>
        <dbReference type="SAM" id="Phobius"/>
    </source>
</evidence>
<feature type="compositionally biased region" description="Basic residues" evidence="2">
    <location>
        <begin position="491"/>
        <end position="501"/>
    </location>
</feature>
<dbReference type="EMBL" id="CALLCH030000012">
    <property type="protein sequence ID" value="CAI4215538.1"/>
    <property type="molecule type" value="Genomic_DNA"/>
</dbReference>
<dbReference type="SUPFAM" id="SSF48403">
    <property type="entry name" value="Ankyrin repeat"/>
    <property type="match status" value="1"/>
</dbReference>
<accession>A0A9P1H540</accession>
<feature type="transmembrane region" description="Helical" evidence="3">
    <location>
        <begin position="831"/>
        <end position="850"/>
    </location>
</feature>
<gene>
    <name evidence="4" type="ORF">PPNO1_LOCUS5249</name>
</gene>
<dbReference type="InterPro" id="IPR036770">
    <property type="entry name" value="Ankyrin_rpt-contain_sf"/>
</dbReference>
<dbReference type="PANTHER" id="PTHR24121">
    <property type="entry name" value="NO MECHANORECEPTOR POTENTIAL C, ISOFORM D-RELATED"/>
    <property type="match status" value="1"/>
</dbReference>
<organism evidence="4 5">
    <name type="scientific">Parascedosporium putredinis</name>
    <dbReference type="NCBI Taxonomy" id="1442378"/>
    <lineage>
        <taxon>Eukaryota</taxon>
        <taxon>Fungi</taxon>
        <taxon>Dikarya</taxon>
        <taxon>Ascomycota</taxon>
        <taxon>Pezizomycotina</taxon>
        <taxon>Sordariomycetes</taxon>
        <taxon>Hypocreomycetidae</taxon>
        <taxon>Microascales</taxon>
        <taxon>Microascaceae</taxon>
        <taxon>Parascedosporium</taxon>
    </lineage>
</organism>
<keyword evidence="3" id="KW-1133">Transmembrane helix</keyword>
<dbReference type="Gene3D" id="1.25.40.20">
    <property type="entry name" value="Ankyrin repeat-containing domain"/>
    <property type="match status" value="3"/>
</dbReference>
<dbReference type="PROSITE" id="PS50088">
    <property type="entry name" value="ANK_REPEAT"/>
    <property type="match status" value="4"/>
</dbReference>
<dbReference type="PROSITE" id="PS50297">
    <property type="entry name" value="ANK_REP_REGION"/>
    <property type="match status" value="3"/>
</dbReference>
<feature type="repeat" description="ANK" evidence="1">
    <location>
        <begin position="205"/>
        <end position="227"/>
    </location>
</feature>
<dbReference type="OrthoDB" id="341259at2759"/>
<keyword evidence="3" id="KW-0812">Transmembrane</keyword>
<name>A0A9P1H540_9PEZI</name>
<feature type="region of interest" description="Disordered" evidence="2">
    <location>
        <begin position="491"/>
        <end position="513"/>
    </location>
</feature>
<proteinExistence type="predicted"/>
<feature type="repeat" description="ANK" evidence="1">
    <location>
        <begin position="115"/>
        <end position="147"/>
    </location>
</feature>
<feature type="compositionally biased region" description="Polar residues" evidence="2">
    <location>
        <begin position="36"/>
        <end position="45"/>
    </location>
</feature>